<keyword evidence="5" id="KW-1185">Reference proteome</keyword>
<dbReference type="EMBL" id="LAEV01001775">
    <property type="protein sequence ID" value="KKA27359.1"/>
    <property type="molecule type" value="Genomic_DNA"/>
</dbReference>
<gene>
    <name evidence="4" type="ORF">TD95_003205</name>
</gene>
<dbReference type="AlphaFoldDB" id="A0A0F4ZA27"/>
<dbReference type="GO" id="GO:0004059">
    <property type="term" value="F:aralkylamine N-acetyltransferase activity"/>
    <property type="evidence" value="ECO:0007669"/>
    <property type="project" value="TreeGrafter"/>
</dbReference>
<dbReference type="GO" id="GO:0005737">
    <property type="term" value="C:cytoplasm"/>
    <property type="evidence" value="ECO:0007669"/>
    <property type="project" value="TreeGrafter"/>
</dbReference>
<proteinExistence type="predicted"/>
<dbReference type="PANTHER" id="PTHR10908:SF0">
    <property type="entry name" value="SEROTONIN N-ACETYLTRANSFERASE"/>
    <property type="match status" value="1"/>
</dbReference>
<evidence type="ECO:0000313" key="4">
    <source>
        <dbReference type="EMBL" id="KKA27359.1"/>
    </source>
</evidence>
<evidence type="ECO:0000259" key="3">
    <source>
        <dbReference type="Pfam" id="PF13673"/>
    </source>
</evidence>
<keyword evidence="2" id="KW-0012">Acyltransferase</keyword>
<dbReference type="OrthoDB" id="30840at2759"/>
<dbReference type="Pfam" id="PF13673">
    <property type="entry name" value="Acetyltransf_10"/>
    <property type="match status" value="1"/>
</dbReference>
<dbReference type="InterPro" id="IPR051635">
    <property type="entry name" value="SNAT-like"/>
</dbReference>
<evidence type="ECO:0000256" key="2">
    <source>
        <dbReference type="ARBA" id="ARBA00023315"/>
    </source>
</evidence>
<dbReference type="SUPFAM" id="SSF55729">
    <property type="entry name" value="Acyl-CoA N-acyltransferases (Nat)"/>
    <property type="match status" value="1"/>
</dbReference>
<keyword evidence="1" id="KW-0808">Transferase</keyword>
<evidence type="ECO:0000313" key="5">
    <source>
        <dbReference type="Proteomes" id="UP000033483"/>
    </source>
</evidence>
<evidence type="ECO:0000256" key="1">
    <source>
        <dbReference type="ARBA" id="ARBA00022679"/>
    </source>
</evidence>
<organism evidence="4 5">
    <name type="scientific">Thielaviopsis punctulata</name>
    <dbReference type="NCBI Taxonomy" id="72032"/>
    <lineage>
        <taxon>Eukaryota</taxon>
        <taxon>Fungi</taxon>
        <taxon>Dikarya</taxon>
        <taxon>Ascomycota</taxon>
        <taxon>Pezizomycotina</taxon>
        <taxon>Sordariomycetes</taxon>
        <taxon>Hypocreomycetidae</taxon>
        <taxon>Microascales</taxon>
        <taxon>Ceratocystidaceae</taxon>
        <taxon>Thielaviopsis</taxon>
    </lineage>
</organism>
<reference evidence="4 5" key="1">
    <citation type="submission" date="2015-03" db="EMBL/GenBank/DDBJ databases">
        <authorList>
            <person name="Radwan O."/>
            <person name="Al-Naeli F.A."/>
            <person name="Rendon G.A."/>
            <person name="Fields C."/>
        </authorList>
    </citation>
    <scope>NUCLEOTIDE SEQUENCE [LARGE SCALE GENOMIC DNA]</scope>
    <source>
        <strain evidence="4">CR-DP1</strain>
    </source>
</reference>
<sequence length="210" mass="23650">MHVFSDIDFPYPVGIRPLTTGDVDACEIVENNAFEKTPEFRATREKFEYRLKFYPELCYGLFIKVKPNDTVFGKTLPMQAVDKQADASDQWFMVGHAVSTRSNNPVISDEDMSVPVGWRDEGTKPREGFMTGIHSVALLQAVQRKGLCRLLLTHYLDEMKKRDDIKVVSLLCQDYLVDAYASMGFSKVEGESLATFGGGGWNDMITKVDS</sequence>
<protein>
    <recommendedName>
        <fullName evidence="3">N-acetyltransferase domain-containing protein</fullName>
    </recommendedName>
</protein>
<dbReference type="InterPro" id="IPR000182">
    <property type="entry name" value="GNAT_dom"/>
</dbReference>
<feature type="domain" description="N-acetyltransferase" evidence="3">
    <location>
        <begin position="132"/>
        <end position="190"/>
    </location>
</feature>
<dbReference type="InterPro" id="IPR016181">
    <property type="entry name" value="Acyl_CoA_acyltransferase"/>
</dbReference>
<name>A0A0F4ZA27_9PEZI</name>
<dbReference type="Gene3D" id="3.40.630.30">
    <property type="match status" value="1"/>
</dbReference>
<dbReference type="PANTHER" id="PTHR10908">
    <property type="entry name" value="SEROTONIN N-ACETYLTRANSFERASE"/>
    <property type="match status" value="1"/>
</dbReference>
<accession>A0A0F4ZA27</accession>
<comment type="caution">
    <text evidence="4">The sequence shown here is derived from an EMBL/GenBank/DDBJ whole genome shotgun (WGS) entry which is preliminary data.</text>
</comment>
<dbReference type="Proteomes" id="UP000033483">
    <property type="component" value="Unassembled WGS sequence"/>
</dbReference>